<dbReference type="PROSITE" id="PS01117">
    <property type="entry name" value="HTH_MARR_1"/>
    <property type="match status" value="1"/>
</dbReference>
<dbReference type="GO" id="GO:0003700">
    <property type="term" value="F:DNA-binding transcription factor activity"/>
    <property type="evidence" value="ECO:0007669"/>
    <property type="project" value="InterPro"/>
</dbReference>
<dbReference type="InterPro" id="IPR036390">
    <property type="entry name" value="WH_DNA-bd_sf"/>
</dbReference>
<accession>A0A286HLG9</accession>
<keyword evidence="6" id="KW-1185">Reference proteome</keyword>
<name>A0A286HLG9_9HYPH</name>
<evidence type="ECO:0000256" key="3">
    <source>
        <dbReference type="ARBA" id="ARBA00023163"/>
    </source>
</evidence>
<dbReference type="PROSITE" id="PS50995">
    <property type="entry name" value="HTH_MARR_2"/>
    <property type="match status" value="1"/>
</dbReference>
<dbReference type="PRINTS" id="PR00598">
    <property type="entry name" value="HTHMARR"/>
</dbReference>
<protein>
    <submittedName>
        <fullName evidence="5">DNA-binding MarR family transcriptional regulator</fullName>
    </submittedName>
</protein>
<dbReference type="InterPro" id="IPR000835">
    <property type="entry name" value="HTH_MarR-typ"/>
</dbReference>
<evidence type="ECO:0000256" key="2">
    <source>
        <dbReference type="ARBA" id="ARBA00023125"/>
    </source>
</evidence>
<reference evidence="6" key="1">
    <citation type="submission" date="2017-08" db="EMBL/GenBank/DDBJ databases">
        <authorList>
            <person name="Varghese N."/>
            <person name="Submissions S."/>
        </authorList>
    </citation>
    <scope>NUCLEOTIDE SEQUENCE [LARGE SCALE GENOMIC DNA]</scope>
    <source>
        <strain evidence="6">KCTC 23107</strain>
    </source>
</reference>
<evidence type="ECO:0000259" key="4">
    <source>
        <dbReference type="PROSITE" id="PS50995"/>
    </source>
</evidence>
<dbReference type="SMART" id="SM00347">
    <property type="entry name" value="HTH_MARR"/>
    <property type="match status" value="1"/>
</dbReference>
<keyword evidence="3" id="KW-0804">Transcription</keyword>
<dbReference type="Gene3D" id="1.10.10.10">
    <property type="entry name" value="Winged helix-like DNA-binding domain superfamily/Winged helix DNA-binding domain"/>
    <property type="match status" value="1"/>
</dbReference>
<dbReference type="GO" id="GO:0003677">
    <property type="term" value="F:DNA binding"/>
    <property type="evidence" value="ECO:0007669"/>
    <property type="project" value="UniProtKB-KW"/>
</dbReference>
<keyword evidence="2 5" id="KW-0238">DNA-binding</keyword>
<dbReference type="PANTHER" id="PTHR42756:SF1">
    <property type="entry name" value="TRANSCRIPTIONAL REPRESSOR OF EMRAB OPERON"/>
    <property type="match status" value="1"/>
</dbReference>
<evidence type="ECO:0000313" key="5">
    <source>
        <dbReference type="EMBL" id="SOE08650.1"/>
    </source>
</evidence>
<sequence>MGYPDWFNYEQNCTTMNKKQALPWDNPRFHNWIAVARACQVMGLSLARALQPLDIKPPHLDILVNLFRTPGISQQDLADKLLVGRSNLSMLLPQLEKRGLLLRKSDPQDRRVLRLELTDAGTELTREALVIQTEIIERAMKTADTEECNLVGEVMTRIIRELTRSGTDESQADEIAVRRKA</sequence>
<dbReference type="PANTHER" id="PTHR42756">
    <property type="entry name" value="TRANSCRIPTIONAL REGULATOR, MARR"/>
    <property type="match status" value="1"/>
</dbReference>
<keyword evidence="1" id="KW-0805">Transcription regulation</keyword>
<dbReference type="AlphaFoldDB" id="A0A286HLG9"/>
<dbReference type="InterPro" id="IPR036388">
    <property type="entry name" value="WH-like_DNA-bd_sf"/>
</dbReference>
<dbReference type="Proteomes" id="UP000219465">
    <property type="component" value="Unassembled WGS sequence"/>
</dbReference>
<dbReference type="SUPFAM" id="SSF46785">
    <property type="entry name" value="Winged helix' DNA-binding domain"/>
    <property type="match status" value="1"/>
</dbReference>
<dbReference type="Pfam" id="PF01047">
    <property type="entry name" value="MarR"/>
    <property type="match status" value="1"/>
</dbReference>
<gene>
    <name evidence="5" type="ORF">SAMN05877838_0378</name>
</gene>
<evidence type="ECO:0000313" key="6">
    <source>
        <dbReference type="Proteomes" id="UP000219465"/>
    </source>
</evidence>
<dbReference type="EMBL" id="OCPC01000001">
    <property type="protein sequence ID" value="SOE08650.1"/>
    <property type="molecule type" value="Genomic_DNA"/>
</dbReference>
<organism evidence="5 6">
    <name type="scientific">Hoeflea halophila</name>
    <dbReference type="NCBI Taxonomy" id="714899"/>
    <lineage>
        <taxon>Bacteria</taxon>
        <taxon>Pseudomonadati</taxon>
        <taxon>Pseudomonadota</taxon>
        <taxon>Alphaproteobacteria</taxon>
        <taxon>Hyphomicrobiales</taxon>
        <taxon>Rhizobiaceae</taxon>
        <taxon>Hoeflea</taxon>
    </lineage>
</organism>
<proteinExistence type="predicted"/>
<feature type="domain" description="HTH marR-type" evidence="4">
    <location>
        <begin position="25"/>
        <end position="160"/>
    </location>
</feature>
<dbReference type="InterPro" id="IPR023187">
    <property type="entry name" value="Tscrpt_reg_MarR-type_CS"/>
</dbReference>
<evidence type="ECO:0000256" key="1">
    <source>
        <dbReference type="ARBA" id="ARBA00023015"/>
    </source>
</evidence>